<dbReference type="Pfam" id="PF10098">
    <property type="entry name" value="DUF2336"/>
    <property type="match status" value="1"/>
</dbReference>
<comment type="caution">
    <text evidence="1">The sequence shown here is derived from an EMBL/GenBank/DDBJ whole genome shotgun (WGS) entry which is preliminary data.</text>
</comment>
<evidence type="ECO:0000313" key="1">
    <source>
        <dbReference type="EMBL" id="PLW79025.1"/>
    </source>
</evidence>
<dbReference type="OrthoDB" id="8433768at2"/>
<dbReference type="RefSeq" id="WP_101532107.1">
    <property type="nucleotide sequence ID" value="NZ_PKUQ01000001.1"/>
</dbReference>
<dbReference type="EMBL" id="PKUQ01000001">
    <property type="protein sequence ID" value="PLW79025.1"/>
    <property type="molecule type" value="Genomic_DNA"/>
</dbReference>
<keyword evidence="2" id="KW-1185">Reference proteome</keyword>
<evidence type="ECO:0000313" key="2">
    <source>
        <dbReference type="Proteomes" id="UP000234881"/>
    </source>
</evidence>
<gene>
    <name evidence="1" type="ORF">C0081_01980</name>
</gene>
<accession>A0A2N5XX56</accession>
<organism evidence="1 2">
    <name type="scientific">Cohaesibacter celericrescens</name>
    <dbReference type="NCBI Taxonomy" id="2067669"/>
    <lineage>
        <taxon>Bacteria</taxon>
        <taxon>Pseudomonadati</taxon>
        <taxon>Pseudomonadota</taxon>
        <taxon>Alphaproteobacteria</taxon>
        <taxon>Hyphomicrobiales</taxon>
        <taxon>Cohaesibacteraceae</taxon>
    </lineage>
</organism>
<reference evidence="1 2" key="1">
    <citation type="submission" date="2018-01" db="EMBL/GenBank/DDBJ databases">
        <title>The draft genome sequence of Cohaesibacter sp. H1304.</title>
        <authorList>
            <person name="Wang N.-N."/>
            <person name="Du Z.-J."/>
        </authorList>
    </citation>
    <scope>NUCLEOTIDE SEQUENCE [LARGE SCALE GENOMIC DNA]</scope>
    <source>
        <strain evidence="1 2">H1304</strain>
    </source>
</reference>
<protein>
    <recommendedName>
        <fullName evidence="3">DUF2336 domain-containing protein</fullName>
    </recommendedName>
</protein>
<dbReference type="AlphaFoldDB" id="A0A2N5XX56"/>
<evidence type="ECO:0008006" key="3">
    <source>
        <dbReference type="Google" id="ProtNLM"/>
    </source>
</evidence>
<dbReference type="Proteomes" id="UP000234881">
    <property type="component" value="Unassembled WGS sequence"/>
</dbReference>
<name>A0A2N5XX56_9HYPH</name>
<sequence length="359" mass="40037">MHAAKLRTELVDPKVLNGQGDKGKSDELMRHVATLFALTATHCTEEQIETYSTVMHRLADLVGVETRSFAAQKLSHLENAPQEIIRRFAFDVISVADPVLRHSPVLTDEDLVKISDVKGETHMVSICMRKSLSCVVTDVLIRSQHGSVLIKLAANKGADISQVGLNMLRNSAANDQSLFQELSLREREQVASGPETAKQPEVKSIIDLPVLWQQIAPLIQESMYDLSRHSYLARYQFDSSLAKADRFSKQGLLENGILRQFANNDQFADLVCGIALLSGFPHQIVARMMSSLNWDQVLCLFKLLGLPERVVQEILECGPWMLCLSRNQCTAVIARYRQLTVDAAQSEAVLWSQNGLLLD</sequence>
<proteinExistence type="predicted"/>
<dbReference type="InterPro" id="IPR019285">
    <property type="entry name" value="DUF2336"/>
</dbReference>